<name>A0A3B5KV82_TAKRU</name>
<reference evidence="3 4" key="1">
    <citation type="journal article" date="2011" name="Genome Biol. Evol.">
        <title>Integration of the genetic map and genome assembly of fugu facilitates insights into distinct features of genome evolution in teleosts and mammals.</title>
        <authorList>
            <person name="Kai W."/>
            <person name="Kikuchi K."/>
            <person name="Tohari S."/>
            <person name="Chew A.K."/>
            <person name="Tay A."/>
            <person name="Fujiwara A."/>
            <person name="Hosoya S."/>
            <person name="Suetake H."/>
            <person name="Naruse K."/>
            <person name="Brenner S."/>
            <person name="Suzuki Y."/>
            <person name="Venkatesh B."/>
        </authorList>
    </citation>
    <scope>NUCLEOTIDE SEQUENCE [LARGE SCALE GENOMIC DNA]</scope>
</reference>
<sequence length="199" mass="22031">AARDTSSKNLLCLLMVPMVVAGATGAKSDSEENELDYGSWNYREGAERVNVASVPSVTRVLDAWGKRIFTQIKSALQAEPSALLPDYSRVRYLPESLDDLFREVSLLRMRVTELSQRLTSLEPLLRHYGYREKAERGEAARGGGAPRPERASSAGGPGPPRGSRLVRRGPVSRTRPVLMKDYVFIKWTVMSLINGPLCL</sequence>
<dbReference type="Proteomes" id="UP000005226">
    <property type="component" value="Chromosome 17"/>
</dbReference>
<reference evidence="3" key="2">
    <citation type="submission" date="2025-08" db="UniProtKB">
        <authorList>
            <consortium name="Ensembl"/>
        </authorList>
    </citation>
    <scope>IDENTIFICATION</scope>
</reference>
<dbReference type="PANTHER" id="PTHR41693">
    <property type="entry name" value="HEME-BINDING PROTEIN 1"/>
    <property type="match status" value="1"/>
</dbReference>
<evidence type="ECO:0000256" key="2">
    <source>
        <dbReference type="SAM" id="SignalP"/>
    </source>
</evidence>
<accession>A0A3B5KV82</accession>
<feature type="region of interest" description="Disordered" evidence="1">
    <location>
        <begin position="135"/>
        <end position="169"/>
    </location>
</feature>
<dbReference type="AlphaFoldDB" id="A0A3B5KV82"/>
<dbReference type="InParanoid" id="A0A3B5KV82"/>
<dbReference type="GeneTree" id="ENSGT00410000026495"/>
<evidence type="ECO:0000313" key="4">
    <source>
        <dbReference type="Proteomes" id="UP000005226"/>
    </source>
</evidence>
<feature type="chain" id="PRO_5025448973" evidence="2">
    <location>
        <begin position="26"/>
        <end position="199"/>
    </location>
</feature>
<organism evidence="3 4">
    <name type="scientific">Takifugu rubripes</name>
    <name type="common">Japanese pufferfish</name>
    <name type="synonym">Fugu rubripes</name>
    <dbReference type="NCBI Taxonomy" id="31033"/>
    <lineage>
        <taxon>Eukaryota</taxon>
        <taxon>Metazoa</taxon>
        <taxon>Chordata</taxon>
        <taxon>Craniata</taxon>
        <taxon>Vertebrata</taxon>
        <taxon>Euteleostomi</taxon>
        <taxon>Actinopterygii</taxon>
        <taxon>Neopterygii</taxon>
        <taxon>Teleostei</taxon>
        <taxon>Neoteleostei</taxon>
        <taxon>Acanthomorphata</taxon>
        <taxon>Eupercaria</taxon>
        <taxon>Tetraodontiformes</taxon>
        <taxon>Tetradontoidea</taxon>
        <taxon>Tetraodontidae</taxon>
        <taxon>Takifugu</taxon>
    </lineage>
</organism>
<dbReference type="Ensembl" id="ENSTRUT00000055031.2">
    <property type="protein sequence ID" value="ENSTRUP00000057127.2"/>
    <property type="gene ID" value="ENSTRUG00000021183.2"/>
</dbReference>
<dbReference type="PANTHER" id="PTHR41693:SF1">
    <property type="entry name" value="SI:CH211-243A20.3"/>
    <property type="match status" value="1"/>
</dbReference>
<evidence type="ECO:0000256" key="1">
    <source>
        <dbReference type="SAM" id="MobiDB-lite"/>
    </source>
</evidence>
<proteinExistence type="predicted"/>
<feature type="signal peptide" evidence="2">
    <location>
        <begin position="1"/>
        <end position="25"/>
    </location>
</feature>
<evidence type="ECO:0000313" key="3">
    <source>
        <dbReference type="Ensembl" id="ENSTRUP00000057127.2"/>
    </source>
</evidence>
<reference evidence="3" key="3">
    <citation type="submission" date="2025-09" db="UniProtKB">
        <authorList>
            <consortium name="Ensembl"/>
        </authorList>
    </citation>
    <scope>IDENTIFICATION</scope>
</reference>
<keyword evidence="4" id="KW-1185">Reference proteome</keyword>
<dbReference type="FunCoup" id="A0A3B5KV82">
    <property type="interactions" value="46"/>
</dbReference>
<protein>
    <submittedName>
        <fullName evidence="3">Si:ch211-243a20.3</fullName>
    </submittedName>
</protein>
<keyword evidence="2" id="KW-0732">Signal</keyword>